<dbReference type="SUPFAM" id="SSF56235">
    <property type="entry name" value="N-terminal nucleophile aminohydrolases (Ntn hydrolases)"/>
    <property type="match status" value="1"/>
</dbReference>
<dbReference type="Pfam" id="PF13537">
    <property type="entry name" value="GATase_7"/>
    <property type="match status" value="1"/>
</dbReference>
<keyword evidence="5 10" id="KW-0067">ATP-binding</keyword>
<evidence type="ECO:0000256" key="10">
    <source>
        <dbReference type="PIRSR" id="PIRSR001589-2"/>
    </source>
</evidence>
<organism evidence="13 14">
    <name type="scientific">Coprobacillus cateniformis</name>
    <dbReference type="NCBI Taxonomy" id="100884"/>
    <lineage>
        <taxon>Bacteria</taxon>
        <taxon>Bacillati</taxon>
        <taxon>Bacillota</taxon>
        <taxon>Erysipelotrichia</taxon>
        <taxon>Erysipelotrichales</taxon>
        <taxon>Coprobacillaceae</taxon>
        <taxon>Coprobacillus</taxon>
    </lineage>
</organism>
<dbReference type="InterPro" id="IPR014729">
    <property type="entry name" value="Rossmann-like_a/b/a_fold"/>
</dbReference>
<feature type="site" description="Important for beta-aspartyl-AMP intermediate formation" evidence="11">
    <location>
        <position position="355"/>
    </location>
</feature>
<name>E7GE44_9FIRM</name>
<feature type="binding site" evidence="10">
    <location>
        <begin position="353"/>
        <end position="354"/>
    </location>
    <ligand>
        <name>ATP</name>
        <dbReference type="ChEBI" id="CHEBI:30616"/>
    </ligand>
</feature>
<evidence type="ECO:0000256" key="6">
    <source>
        <dbReference type="ARBA" id="ARBA00022888"/>
    </source>
</evidence>
<keyword evidence="9" id="KW-0028">Amino-acid biosynthesis</keyword>
<protein>
    <recommendedName>
        <fullName evidence="3">asparagine synthase (glutamine-hydrolyzing)</fullName>
        <ecNumber evidence="3">6.3.5.4</ecNumber>
    </recommendedName>
</protein>
<proteinExistence type="inferred from homology"/>
<evidence type="ECO:0000313" key="13">
    <source>
        <dbReference type="EMBL" id="EFW03847.1"/>
    </source>
</evidence>
<evidence type="ECO:0000256" key="9">
    <source>
        <dbReference type="PIRSR" id="PIRSR001589-1"/>
    </source>
</evidence>
<dbReference type="PIRSF" id="PIRSF001589">
    <property type="entry name" value="Asn_synthetase_glu-h"/>
    <property type="match status" value="1"/>
</dbReference>
<dbReference type="NCBIfam" id="TIGR01536">
    <property type="entry name" value="asn_synth_AEB"/>
    <property type="match status" value="1"/>
</dbReference>
<sequence length="613" mass="71542">MIYMCGIVGFAPVKENGAEILKQMMDRIAHRGPDGEGQFVDEYVALGHRRLSIIDLAGGTQPMATEHLVVVFNGEIYNYLELKKELENKGHHFKTNSDTEVLLHGYEEYHYEIVNHLRGMFSFALYDTTTHELFCARDHFGIKPFYYYFDQEHFLFASEIKGFLDHPDFKKELNRDVLDIYLKMNFVAGEQTFFKNVKQLLPGHYLVYKDKQVEIKRYYSIQFKDQYKSDQEMIQAIDQIMKDSVKHHLIADVEVGSFLSSGIDSSYLVSLARPQHTYTVGYNDERYNEISYAQDLAQQLGIENKSKIINKEEYLNILPKMMYHLDEPTADPAAVALYFVSELASQDVKVVLSGEGADEFFGGYNTYRGDIDSGIYGKIPFFIRHFISRICKHLPTIKGVPFLIRNGERIEDYYVGVNPVFSEQDCKHLLRDTSHLHTHDDIVAPLFKNLGKATNIQKRQNVDLQTWFIKDILQKGDKMTMAHSIESRVPFTDKEVFHVASQLKDNQKVTKENTKVLLRQAAKKVIPNEAYKKKKLGFPVPLREWMREEDLYQKVFNGLQTPIIKELFDDQKLISMLEDHKNQKHDYYKKIWTVYCFSLWHQVFFSEEYENQA</sequence>
<evidence type="ECO:0000256" key="3">
    <source>
        <dbReference type="ARBA" id="ARBA00012737"/>
    </source>
</evidence>
<evidence type="ECO:0000313" key="14">
    <source>
        <dbReference type="Proteomes" id="UP000003157"/>
    </source>
</evidence>
<feature type="binding site" evidence="10">
    <location>
        <position position="280"/>
    </location>
    <ligand>
        <name>ATP</name>
        <dbReference type="ChEBI" id="CHEBI:30616"/>
    </ligand>
</feature>
<accession>E7GE44</accession>
<evidence type="ECO:0000256" key="8">
    <source>
        <dbReference type="ARBA" id="ARBA00048741"/>
    </source>
</evidence>
<dbReference type="PROSITE" id="PS51278">
    <property type="entry name" value="GATASE_TYPE_2"/>
    <property type="match status" value="1"/>
</dbReference>
<evidence type="ECO:0000256" key="1">
    <source>
        <dbReference type="ARBA" id="ARBA00005187"/>
    </source>
</evidence>
<keyword evidence="4 10" id="KW-0547">Nucleotide-binding</keyword>
<dbReference type="InterPro" id="IPR033738">
    <property type="entry name" value="AsnB_N"/>
</dbReference>
<feature type="binding site" evidence="10">
    <location>
        <position position="98"/>
    </location>
    <ligand>
        <name>L-glutamine</name>
        <dbReference type="ChEBI" id="CHEBI:58359"/>
    </ligand>
</feature>
<keyword evidence="6 9" id="KW-0061">Asparagine biosynthesis</keyword>
<dbReference type="AlphaFoldDB" id="E7GE44"/>
<dbReference type="eggNOG" id="COG0367">
    <property type="taxonomic scope" value="Bacteria"/>
</dbReference>
<feature type="domain" description="Glutamine amidotransferase type-2" evidence="12">
    <location>
        <begin position="5"/>
        <end position="211"/>
    </location>
</feature>
<evidence type="ECO:0000256" key="5">
    <source>
        <dbReference type="ARBA" id="ARBA00022840"/>
    </source>
</evidence>
<comment type="pathway">
    <text evidence="1">Amino-acid biosynthesis; L-asparagine biosynthesis; L-asparagine from L-aspartate (L-Gln route): step 1/1.</text>
</comment>
<evidence type="ECO:0000259" key="12">
    <source>
        <dbReference type="PROSITE" id="PS51278"/>
    </source>
</evidence>
<evidence type="ECO:0000256" key="11">
    <source>
        <dbReference type="PIRSR" id="PIRSR001589-3"/>
    </source>
</evidence>
<reference evidence="13 14" key="1">
    <citation type="submission" date="2010-12" db="EMBL/GenBank/DDBJ databases">
        <title>The Genome Sequence of Coprobacillus sp. strain 29_1.</title>
        <authorList>
            <consortium name="The Broad Institute Genome Sequencing Platform"/>
            <person name="Earl A."/>
            <person name="Ward D."/>
            <person name="Feldgarden M."/>
            <person name="Gevers D."/>
            <person name="Daigneault M."/>
            <person name="Sibley C.D."/>
            <person name="White A."/>
            <person name="Strauss J."/>
            <person name="Allen-Vercoe E."/>
            <person name="Young S.K."/>
            <person name="Zeng Q."/>
            <person name="Gargeya S."/>
            <person name="Fitzgerald M."/>
            <person name="Haas B."/>
            <person name="Abouelleil A."/>
            <person name="Alvarado L."/>
            <person name="Arachchi H.M."/>
            <person name="Berlin A."/>
            <person name="Brown A."/>
            <person name="Chapman S.B."/>
            <person name="Chen Z."/>
            <person name="Dunbar C."/>
            <person name="Freedman E."/>
            <person name="Gearin G."/>
            <person name="Gellesch M."/>
            <person name="Goldberg J."/>
            <person name="Griggs A."/>
            <person name="Gujja S."/>
            <person name="Heilman E."/>
            <person name="Heiman D."/>
            <person name="Howarth C."/>
            <person name="Larson L."/>
            <person name="Lui A."/>
            <person name="MacDonald P.J.P."/>
            <person name="Mehta T."/>
            <person name="Montmayeur A."/>
            <person name="Murphy C."/>
            <person name="Neiman D."/>
            <person name="Pearson M."/>
            <person name="Priest M."/>
            <person name="Roberts A."/>
            <person name="Saif S."/>
            <person name="Shea T."/>
            <person name="Shenoy N."/>
            <person name="Sisk P."/>
            <person name="Stolte C."/>
            <person name="Sykes S."/>
            <person name="White J."/>
            <person name="Yandava C."/>
            <person name="Nusbaum C."/>
            <person name="Birren B."/>
        </authorList>
    </citation>
    <scope>NUCLEOTIDE SEQUENCE [LARGE SCALE GENOMIC DNA]</scope>
    <source>
        <strain evidence="13 14">29_1</strain>
    </source>
</reference>
<dbReference type="InterPro" id="IPR006426">
    <property type="entry name" value="Asn_synth_AEB"/>
</dbReference>
<dbReference type="GO" id="GO:0005829">
    <property type="term" value="C:cytosol"/>
    <property type="evidence" value="ECO:0007669"/>
    <property type="project" value="TreeGrafter"/>
</dbReference>
<evidence type="ECO:0000256" key="4">
    <source>
        <dbReference type="ARBA" id="ARBA00022741"/>
    </source>
</evidence>
<dbReference type="STRING" id="100884.GCA_000269565_02509"/>
<dbReference type="CDD" id="cd00712">
    <property type="entry name" value="AsnB"/>
    <property type="match status" value="1"/>
</dbReference>
<dbReference type="Gene3D" id="3.60.20.10">
    <property type="entry name" value="Glutamine Phosphoribosylpyrophosphate, subunit 1, domain 1"/>
    <property type="match status" value="1"/>
</dbReference>
<comment type="similarity">
    <text evidence="2">Belongs to the asparagine synthetase family.</text>
</comment>
<evidence type="ECO:0000256" key="2">
    <source>
        <dbReference type="ARBA" id="ARBA00005752"/>
    </source>
</evidence>
<comment type="catalytic activity">
    <reaction evidence="8">
        <text>L-aspartate + L-glutamine + ATP + H2O = L-asparagine + L-glutamate + AMP + diphosphate + H(+)</text>
        <dbReference type="Rhea" id="RHEA:12228"/>
        <dbReference type="ChEBI" id="CHEBI:15377"/>
        <dbReference type="ChEBI" id="CHEBI:15378"/>
        <dbReference type="ChEBI" id="CHEBI:29985"/>
        <dbReference type="ChEBI" id="CHEBI:29991"/>
        <dbReference type="ChEBI" id="CHEBI:30616"/>
        <dbReference type="ChEBI" id="CHEBI:33019"/>
        <dbReference type="ChEBI" id="CHEBI:58048"/>
        <dbReference type="ChEBI" id="CHEBI:58359"/>
        <dbReference type="ChEBI" id="CHEBI:456215"/>
        <dbReference type="EC" id="6.3.5.4"/>
    </reaction>
</comment>
<comment type="caution">
    <text evidence="13">The sequence shown here is derived from an EMBL/GenBank/DDBJ whole genome shotgun (WGS) entry which is preliminary data.</text>
</comment>
<dbReference type="HOGENOM" id="CLU_014658_3_0_9"/>
<dbReference type="InterPro" id="IPR029055">
    <property type="entry name" value="Ntn_hydrolases_N"/>
</dbReference>
<dbReference type="PANTHER" id="PTHR43284:SF1">
    <property type="entry name" value="ASPARAGINE SYNTHETASE"/>
    <property type="match status" value="1"/>
</dbReference>
<dbReference type="Proteomes" id="UP000003157">
    <property type="component" value="Unassembled WGS sequence"/>
</dbReference>
<dbReference type="GO" id="GO:0006529">
    <property type="term" value="P:asparagine biosynthetic process"/>
    <property type="evidence" value="ECO:0007669"/>
    <property type="project" value="UniProtKB-KW"/>
</dbReference>
<keyword evidence="7 9" id="KW-0315">Glutamine amidotransferase</keyword>
<dbReference type="Pfam" id="PF00733">
    <property type="entry name" value="Asn_synthase"/>
    <property type="match status" value="1"/>
</dbReference>
<dbReference type="InterPro" id="IPR017932">
    <property type="entry name" value="GATase_2_dom"/>
</dbReference>
<feature type="active site" description="For GATase activity" evidence="9">
    <location>
        <position position="5"/>
    </location>
</feature>
<gene>
    <name evidence="13" type="ORF">HMPREF9488_03037</name>
</gene>
<dbReference type="Gene3D" id="3.40.50.620">
    <property type="entry name" value="HUPs"/>
    <property type="match status" value="1"/>
</dbReference>
<evidence type="ECO:0000256" key="7">
    <source>
        <dbReference type="ARBA" id="ARBA00022962"/>
    </source>
</evidence>
<dbReference type="EMBL" id="ADKX01000043">
    <property type="protein sequence ID" value="EFW03847.1"/>
    <property type="molecule type" value="Genomic_DNA"/>
</dbReference>
<dbReference type="GO" id="GO:0004066">
    <property type="term" value="F:asparagine synthase (glutamine-hydrolyzing) activity"/>
    <property type="evidence" value="ECO:0007669"/>
    <property type="project" value="UniProtKB-EC"/>
</dbReference>
<dbReference type="GO" id="GO:0005524">
    <property type="term" value="F:ATP binding"/>
    <property type="evidence" value="ECO:0007669"/>
    <property type="project" value="UniProtKB-KW"/>
</dbReference>
<dbReference type="CDD" id="cd01991">
    <property type="entry name" value="Asn_synthase_B_C"/>
    <property type="match status" value="1"/>
</dbReference>
<keyword evidence="14" id="KW-1185">Reference proteome</keyword>
<dbReference type="InterPro" id="IPR001962">
    <property type="entry name" value="Asn_synthase"/>
</dbReference>
<dbReference type="InterPro" id="IPR051786">
    <property type="entry name" value="ASN_synthetase/amidase"/>
</dbReference>
<dbReference type="SUPFAM" id="SSF52402">
    <property type="entry name" value="Adenine nucleotide alpha hydrolases-like"/>
    <property type="match status" value="1"/>
</dbReference>
<dbReference type="PANTHER" id="PTHR43284">
    <property type="entry name" value="ASPARAGINE SYNTHETASE (GLUTAMINE-HYDROLYZING)"/>
    <property type="match status" value="1"/>
</dbReference>
<dbReference type="EC" id="6.3.5.4" evidence="3"/>